<name>A0ABU1F7Z7_9RHOB</name>
<dbReference type="PANTHER" id="PTHR48105">
    <property type="entry name" value="THIOREDOXIN REDUCTASE 1-RELATED-RELATED"/>
    <property type="match status" value="1"/>
</dbReference>
<dbReference type="PRINTS" id="PR00368">
    <property type="entry name" value="FADPNR"/>
</dbReference>
<gene>
    <name evidence="5" type="ORF">RGD00_10285</name>
</gene>
<dbReference type="Pfam" id="PF07992">
    <property type="entry name" value="Pyr_redox_2"/>
    <property type="match status" value="1"/>
</dbReference>
<accession>A0ABU1F7Z7</accession>
<evidence type="ECO:0000256" key="2">
    <source>
        <dbReference type="ARBA" id="ARBA00022630"/>
    </source>
</evidence>
<dbReference type="Gene3D" id="3.50.50.60">
    <property type="entry name" value="FAD/NAD(P)-binding domain"/>
    <property type="match status" value="2"/>
</dbReference>
<keyword evidence="3" id="KW-0560">Oxidoreductase</keyword>
<dbReference type="InterPro" id="IPR036188">
    <property type="entry name" value="FAD/NAD-bd_sf"/>
</dbReference>
<evidence type="ECO:0000256" key="3">
    <source>
        <dbReference type="ARBA" id="ARBA00023002"/>
    </source>
</evidence>
<dbReference type="PRINTS" id="PR00469">
    <property type="entry name" value="PNDRDTASEII"/>
</dbReference>
<organism evidence="5 6">
    <name type="scientific">Ruixingdingia sedimenti</name>
    <dbReference type="NCBI Taxonomy" id="3073604"/>
    <lineage>
        <taxon>Bacteria</taxon>
        <taxon>Pseudomonadati</taxon>
        <taxon>Pseudomonadota</taxon>
        <taxon>Alphaproteobacteria</taxon>
        <taxon>Rhodobacterales</taxon>
        <taxon>Paracoccaceae</taxon>
        <taxon>Ruixingdingia</taxon>
    </lineage>
</organism>
<keyword evidence="2" id="KW-0285">Flavoprotein</keyword>
<feature type="domain" description="FAD/NAD(P)-binding" evidence="4">
    <location>
        <begin position="3"/>
        <end position="283"/>
    </location>
</feature>
<dbReference type="Proteomes" id="UP001247754">
    <property type="component" value="Unassembled WGS sequence"/>
</dbReference>
<proteinExistence type="predicted"/>
<evidence type="ECO:0000313" key="6">
    <source>
        <dbReference type="Proteomes" id="UP001247754"/>
    </source>
</evidence>
<reference evidence="5 6" key="1">
    <citation type="submission" date="2023-09" db="EMBL/GenBank/DDBJ databases">
        <title>Xinfangfangia sedmenti sp. nov., isolated the sedment.</title>
        <authorList>
            <person name="Xu L."/>
        </authorList>
    </citation>
    <scope>NUCLEOTIDE SEQUENCE [LARGE SCALE GENOMIC DNA]</scope>
    <source>
        <strain evidence="5 6">LG-4</strain>
    </source>
</reference>
<evidence type="ECO:0000259" key="4">
    <source>
        <dbReference type="Pfam" id="PF07992"/>
    </source>
</evidence>
<dbReference type="EMBL" id="JAVKPH010000009">
    <property type="protein sequence ID" value="MDR5652995.1"/>
    <property type="molecule type" value="Genomic_DNA"/>
</dbReference>
<keyword evidence="6" id="KW-1185">Reference proteome</keyword>
<dbReference type="SUPFAM" id="SSF51905">
    <property type="entry name" value="FAD/NAD(P)-binding domain"/>
    <property type="match status" value="1"/>
</dbReference>
<evidence type="ECO:0000256" key="1">
    <source>
        <dbReference type="ARBA" id="ARBA00018719"/>
    </source>
</evidence>
<dbReference type="RefSeq" id="WP_310457237.1">
    <property type="nucleotide sequence ID" value="NZ_JAVKPH010000009.1"/>
</dbReference>
<evidence type="ECO:0000313" key="5">
    <source>
        <dbReference type="EMBL" id="MDR5652995.1"/>
    </source>
</evidence>
<protein>
    <recommendedName>
        <fullName evidence="1">Thioredoxin reductase</fullName>
    </recommendedName>
</protein>
<comment type="caution">
    <text evidence="5">The sequence shown here is derived from an EMBL/GenBank/DDBJ whole genome shotgun (WGS) entry which is preliminary data.</text>
</comment>
<dbReference type="InterPro" id="IPR050097">
    <property type="entry name" value="Ferredoxin-NADP_redctase_2"/>
</dbReference>
<sequence>MDHDVLVIGGSFAGLAAAMQLARARRRVCVLDTGAPRNRFATASHGFPGQDGRTPQDIRAALRHELAAYPTLSFRDGAAVSAAREERGFRVALAEGRDITARRLVLAFGVRDSLPDLPGLSERWGATVLHCPYCHGYELNGGPVGVLARDEAALHQAMLLPDWGPTTLFTQGALVLTREQRQGLTARGVTVEETPVAALIGTAPALDGVRLDDGREIALAGLFLAPDTAPSCDLAAQLGCTMKDGPTGPYVAVDPMQATSQPGVFAAGDLASPMPNATIAAAAGVMAGAAAHRSLIFDPDLTAAAWPQPSPAASCGAGSE</sequence>
<dbReference type="InterPro" id="IPR023753">
    <property type="entry name" value="FAD/NAD-binding_dom"/>
</dbReference>